<reference evidence="1" key="1">
    <citation type="submission" date="2022-10" db="EMBL/GenBank/DDBJ databases">
        <title>Complete Genome of Trichothecium roseum strain YXFP-22015, a Plant Pathogen Isolated from Citrus.</title>
        <authorList>
            <person name="Wang Y."/>
            <person name="Zhu L."/>
        </authorList>
    </citation>
    <scope>NUCLEOTIDE SEQUENCE</scope>
    <source>
        <strain evidence="1">YXFP-22015</strain>
    </source>
</reference>
<evidence type="ECO:0000313" key="1">
    <source>
        <dbReference type="EMBL" id="KAI9897272.1"/>
    </source>
</evidence>
<proteinExistence type="predicted"/>
<keyword evidence="2" id="KW-1185">Reference proteome</keyword>
<comment type="caution">
    <text evidence="1">The sequence shown here is derived from an EMBL/GenBank/DDBJ whole genome shotgun (WGS) entry which is preliminary data.</text>
</comment>
<dbReference type="EMBL" id="CM047947">
    <property type="protein sequence ID" value="KAI9897272.1"/>
    <property type="molecule type" value="Genomic_DNA"/>
</dbReference>
<name>A0ACC0UVL3_9HYPO</name>
<evidence type="ECO:0000313" key="2">
    <source>
        <dbReference type="Proteomes" id="UP001163324"/>
    </source>
</evidence>
<organism evidence="1 2">
    <name type="scientific">Trichothecium roseum</name>
    <dbReference type="NCBI Taxonomy" id="47278"/>
    <lineage>
        <taxon>Eukaryota</taxon>
        <taxon>Fungi</taxon>
        <taxon>Dikarya</taxon>
        <taxon>Ascomycota</taxon>
        <taxon>Pezizomycotina</taxon>
        <taxon>Sordariomycetes</taxon>
        <taxon>Hypocreomycetidae</taxon>
        <taxon>Hypocreales</taxon>
        <taxon>Hypocreales incertae sedis</taxon>
        <taxon>Trichothecium</taxon>
    </lineage>
</organism>
<dbReference type="Proteomes" id="UP001163324">
    <property type="component" value="Chromosome 8"/>
</dbReference>
<sequence length="310" mass="34857">MAFTMHSHSGQFCPGHAKDQLEDIIKHAISIGYKTMALTEHMPRYEERDLYPEEMDDPKASLAVLPPRHEAYLVEARRLQALYAPQIHLLVAFEAEYIRPDFGPYVHRLLADGVPDFFIGSVHHVHSIPIDYDGAAYARAVAASSSSPSASEEGLEGEDALYADYYDLQLLMLQDLKPRVVGHFDLIRLLSDDPARDPRACRPVWDRIVRNLRVIRDAGAWLECNSAALRKGLAEPYPGRAIAEEWVKMGGRFTVSDDSHGIDQVATNYPRALAFLESLGVQEVWTFRREGAALNEVSVPLGTFREAFPW</sequence>
<protein>
    <submittedName>
        <fullName evidence="1">Uncharacterized protein</fullName>
    </submittedName>
</protein>
<accession>A0ACC0UVL3</accession>
<gene>
    <name evidence="1" type="ORF">N3K66_008294</name>
</gene>